<evidence type="ECO:0000256" key="14">
    <source>
        <dbReference type="SAM" id="Phobius"/>
    </source>
</evidence>
<feature type="transmembrane region" description="Helical" evidence="14">
    <location>
        <begin position="69"/>
        <end position="87"/>
    </location>
</feature>
<keyword evidence="6 14" id="KW-0812">Transmembrane</keyword>
<keyword evidence="4" id="KW-0813">Transport</keyword>
<keyword evidence="5" id="KW-0679">Respiratory chain</keyword>
<keyword evidence="16" id="KW-1185">Reference proteome</keyword>
<evidence type="ECO:0000256" key="10">
    <source>
        <dbReference type="ARBA" id="ARBA00023128"/>
    </source>
</evidence>
<evidence type="ECO:0000256" key="2">
    <source>
        <dbReference type="ARBA" id="ARBA00007260"/>
    </source>
</evidence>
<protein>
    <recommendedName>
        <fullName evidence="3">NADH dehydrogenase [ubiquinone] 1 beta subcomplex subunit 4</fullName>
    </recommendedName>
    <alternativeName>
        <fullName evidence="12">Complex I-B15</fullName>
    </alternativeName>
    <alternativeName>
        <fullName evidence="13">NADH-ubiquinone oxidoreductase B15 subunit</fullName>
    </alternativeName>
</protein>
<evidence type="ECO:0000256" key="5">
    <source>
        <dbReference type="ARBA" id="ARBA00022660"/>
    </source>
</evidence>
<comment type="subcellular location">
    <subcellularLocation>
        <location evidence="1">Mitochondrion inner membrane</location>
        <topology evidence="1">Single-pass membrane protein</topology>
    </subcellularLocation>
</comment>
<dbReference type="Pfam" id="PF07225">
    <property type="entry name" value="NDUF_B4"/>
    <property type="match status" value="1"/>
</dbReference>
<keyword evidence="10" id="KW-0496">Mitochondrion</keyword>
<evidence type="ECO:0000313" key="15">
    <source>
        <dbReference type="EMBL" id="KAL0127153.1"/>
    </source>
</evidence>
<evidence type="ECO:0000313" key="16">
    <source>
        <dbReference type="Proteomes" id="UP001430953"/>
    </source>
</evidence>
<comment type="caution">
    <text evidence="15">The sequence shown here is derived from an EMBL/GenBank/DDBJ whole genome shotgun (WGS) entry which is preliminary data.</text>
</comment>
<dbReference type="AlphaFoldDB" id="A0AAW2GGL6"/>
<evidence type="ECO:0000256" key="7">
    <source>
        <dbReference type="ARBA" id="ARBA00022792"/>
    </source>
</evidence>
<dbReference type="PANTHER" id="PTHR15469:SF0">
    <property type="entry name" value="NADH DEHYDROGENASE [UBIQUINONE] 1 BETA SUBCOMPLEX SUBUNIT 4"/>
    <property type="match status" value="1"/>
</dbReference>
<comment type="similarity">
    <text evidence="2">Belongs to the complex I NDUFB4 subunit family.</text>
</comment>
<dbReference type="EMBL" id="JADYXP020000004">
    <property type="protein sequence ID" value="KAL0127153.1"/>
    <property type="molecule type" value="Genomic_DNA"/>
</dbReference>
<evidence type="ECO:0000256" key="8">
    <source>
        <dbReference type="ARBA" id="ARBA00022982"/>
    </source>
</evidence>
<evidence type="ECO:0000256" key="4">
    <source>
        <dbReference type="ARBA" id="ARBA00022448"/>
    </source>
</evidence>
<name>A0AAW2GGL6_9HYME</name>
<evidence type="ECO:0000256" key="6">
    <source>
        <dbReference type="ARBA" id="ARBA00022692"/>
    </source>
</evidence>
<accession>A0AAW2GGL6</accession>
<keyword evidence="11 14" id="KW-0472">Membrane</keyword>
<organism evidence="15 16">
    <name type="scientific">Cardiocondyla obscurior</name>
    <dbReference type="NCBI Taxonomy" id="286306"/>
    <lineage>
        <taxon>Eukaryota</taxon>
        <taxon>Metazoa</taxon>
        <taxon>Ecdysozoa</taxon>
        <taxon>Arthropoda</taxon>
        <taxon>Hexapoda</taxon>
        <taxon>Insecta</taxon>
        <taxon>Pterygota</taxon>
        <taxon>Neoptera</taxon>
        <taxon>Endopterygota</taxon>
        <taxon>Hymenoptera</taxon>
        <taxon>Apocrita</taxon>
        <taxon>Aculeata</taxon>
        <taxon>Formicoidea</taxon>
        <taxon>Formicidae</taxon>
        <taxon>Myrmicinae</taxon>
        <taxon>Cardiocondyla</taxon>
    </lineage>
</organism>
<dbReference type="Proteomes" id="UP001430953">
    <property type="component" value="Unassembled WGS sequence"/>
</dbReference>
<keyword evidence="8" id="KW-0249">Electron transport</keyword>
<gene>
    <name evidence="15" type="ORF">PUN28_005437</name>
</gene>
<keyword evidence="9 14" id="KW-1133">Transmembrane helix</keyword>
<dbReference type="InterPro" id="IPR009866">
    <property type="entry name" value="NADH_UbQ_OxRdtase_NDUFB4_su"/>
</dbReference>
<evidence type="ECO:0000256" key="13">
    <source>
        <dbReference type="ARBA" id="ARBA00030987"/>
    </source>
</evidence>
<evidence type="ECO:0000256" key="1">
    <source>
        <dbReference type="ARBA" id="ARBA00004434"/>
    </source>
</evidence>
<proteinExistence type="inferred from homology"/>
<dbReference type="PANTHER" id="PTHR15469">
    <property type="entry name" value="NADH-UBIQUINONE OXIDOREDUCTASE B15 SUBUNIT"/>
    <property type="match status" value="1"/>
</dbReference>
<reference evidence="15 16" key="1">
    <citation type="submission" date="2023-03" db="EMBL/GenBank/DDBJ databases">
        <title>High recombination rates correlate with genetic variation in Cardiocondyla obscurior ants.</title>
        <authorList>
            <person name="Errbii M."/>
        </authorList>
    </citation>
    <scope>NUCLEOTIDE SEQUENCE [LARGE SCALE GENOMIC DNA]</scope>
    <source>
        <strain evidence="15">Alpha-2009</strain>
        <tissue evidence="15">Whole body</tissue>
    </source>
</reference>
<evidence type="ECO:0000256" key="9">
    <source>
        <dbReference type="ARBA" id="ARBA00022989"/>
    </source>
</evidence>
<dbReference type="GO" id="GO:0005743">
    <property type="term" value="C:mitochondrial inner membrane"/>
    <property type="evidence" value="ECO:0007669"/>
    <property type="project" value="UniProtKB-SubCell"/>
</dbReference>
<sequence>MSSKNIYDLTPEQREISLWKDAKRKQLREMYLKDSGHPTKSLVFDEGIHRYASAKVAIEKYFVPTALGYVTRFATVIGVIALTAYTLQTRRDAREHKYRTGQISYAVRTHRFTQ</sequence>
<evidence type="ECO:0000256" key="11">
    <source>
        <dbReference type="ARBA" id="ARBA00023136"/>
    </source>
</evidence>
<evidence type="ECO:0000256" key="12">
    <source>
        <dbReference type="ARBA" id="ARBA00030212"/>
    </source>
</evidence>
<evidence type="ECO:0000256" key="3">
    <source>
        <dbReference type="ARBA" id="ARBA00018681"/>
    </source>
</evidence>
<keyword evidence="7" id="KW-0999">Mitochondrion inner membrane</keyword>